<dbReference type="RefSeq" id="WP_106161258.1">
    <property type="nucleotide sequence ID" value="NZ_PVTT01000002.1"/>
</dbReference>
<dbReference type="Proteomes" id="UP000238801">
    <property type="component" value="Unassembled WGS sequence"/>
</dbReference>
<feature type="region of interest" description="Disordered" evidence="1">
    <location>
        <begin position="116"/>
        <end position="150"/>
    </location>
</feature>
<keyword evidence="3" id="KW-1185">Reference proteome</keyword>
<gene>
    <name evidence="2" type="ORF">BCF33_2580</name>
</gene>
<reference evidence="2 3" key="1">
    <citation type="submission" date="2018-03" db="EMBL/GenBank/DDBJ databases">
        <title>Genomic Encyclopedia of Archaeal and Bacterial Type Strains, Phase II (KMG-II): from individual species to whole genera.</title>
        <authorList>
            <person name="Goeker M."/>
        </authorList>
    </citation>
    <scope>NUCLEOTIDE SEQUENCE [LARGE SCALE GENOMIC DNA]</scope>
    <source>
        <strain evidence="2 3">DSM 29318</strain>
    </source>
</reference>
<protein>
    <submittedName>
        <fullName evidence="2">Uncharacterized protein</fullName>
    </submittedName>
</protein>
<evidence type="ECO:0000313" key="3">
    <source>
        <dbReference type="Proteomes" id="UP000238801"/>
    </source>
</evidence>
<evidence type="ECO:0000256" key="1">
    <source>
        <dbReference type="SAM" id="MobiDB-lite"/>
    </source>
</evidence>
<name>A0A2T0X427_9RHOB</name>
<proteinExistence type="predicted"/>
<evidence type="ECO:0000313" key="2">
    <source>
        <dbReference type="EMBL" id="PRY93698.1"/>
    </source>
</evidence>
<comment type="caution">
    <text evidence="2">The sequence shown here is derived from an EMBL/GenBank/DDBJ whole genome shotgun (WGS) entry which is preliminary data.</text>
</comment>
<sequence length="162" mass="16156">MRFVLRRLFVAIPAAIAFGAATVLLKMPIRDGEALLLGEEATKIEVAFLRMARLALEAAPDTAPALLARGTGFAPAEVRLALEGIADGSALLAARTVAPGVAAGVAAGDAPGDAGGDAAAARAAAMDRPAGDRPAMDGPATEGPTGPDVRIAGARFVRPPAP</sequence>
<accession>A0A2T0X427</accession>
<organism evidence="2 3">
    <name type="scientific">Hasllibacter halocynthiae</name>
    <dbReference type="NCBI Taxonomy" id="595589"/>
    <lineage>
        <taxon>Bacteria</taxon>
        <taxon>Pseudomonadati</taxon>
        <taxon>Pseudomonadota</taxon>
        <taxon>Alphaproteobacteria</taxon>
        <taxon>Rhodobacterales</taxon>
        <taxon>Roseobacteraceae</taxon>
        <taxon>Hasllibacter</taxon>
    </lineage>
</organism>
<dbReference type="AlphaFoldDB" id="A0A2T0X427"/>
<dbReference type="EMBL" id="PVTT01000002">
    <property type="protein sequence ID" value="PRY93698.1"/>
    <property type="molecule type" value="Genomic_DNA"/>
</dbReference>
<feature type="compositionally biased region" description="Low complexity" evidence="1">
    <location>
        <begin position="116"/>
        <end position="128"/>
    </location>
</feature>